<gene>
    <name evidence="1" type="ORF">TcWFU_004891</name>
</gene>
<sequence>MCLQIKEKAGAILVSHCCHGRTFGALSSWSALVYVAWLSRSVFAADWDVWRLSSLDTHPFRFGRFRL</sequence>
<dbReference type="EMBL" id="JAKROA010000020">
    <property type="protein sequence ID" value="KAL5103162.1"/>
    <property type="molecule type" value="Genomic_DNA"/>
</dbReference>
<comment type="caution">
    <text evidence="1">The sequence shown here is derived from an EMBL/GenBank/DDBJ whole genome shotgun (WGS) entry which is preliminary data.</text>
</comment>
<evidence type="ECO:0008006" key="3">
    <source>
        <dbReference type="Google" id="ProtNLM"/>
    </source>
</evidence>
<keyword evidence="2" id="KW-1185">Reference proteome</keyword>
<organism evidence="1 2">
    <name type="scientific">Taenia crassiceps</name>
    <dbReference type="NCBI Taxonomy" id="6207"/>
    <lineage>
        <taxon>Eukaryota</taxon>
        <taxon>Metazoa</taxon>
        <taxon>Spiralia</taxon>
        <taxon>Lophotrochozoa</taxon>
        <taxon>Platyhelminthes</taxon>
        <taxon>Cestoda</taxon>
        <taxon>Eucestoda</taxon>
        <taxon>Cyclophyllidea</taxon>
        <taxon>Taeniidae</taxon>
        <taxon>Taenia</taxon>
    </lineage>
</organism>
<dbReference type="Proteomes" id="UP001651158">
    <property type="component" value="Unassembled WGS sequence"/>
</dbReference>
<evidence type="ECO:0000313" key="1">
    <source>
        <dbReference type="EMBL" id="KAL5103162.1"/>
    </source>
</evidence>
<reference evidence="1 2" key="1">
    <citation type="journal article" date="2022" name="Front. Cell. Infect. Microbiol.">
        <title>The Genomes of Two Strains of Taenia crassiceps the Animal Model for the Study of Human Cysticercosis.</title>
        <authorList>
            <person name="Bobes R.J."/>
            <person name="Estrada K."/>
            <person name="Rios-Valencia D.G."/>
            <person name="Calderon-Gallegos A."/>
            <person name="de la Torre P."/>
            <person name="Carrero J.C."/>
            <person name="Sanchez-Flores A."/>
            <person name="Laclette J.P."/>
        </authorList>
    </citation>
    <scope>NUCLEOTIDE SEQUENCE [LARGE SCALE GENOMIC DNA]</scope>
    <source>
        <strain evidence="1">WFUcys</strain>
    </source>
</reference>
<proteinExistence type="predicted"/>
<protein>
    <recommendedName>
        <fullName evidence="3">Secreted protein</fullName>
    </recommendedName>
</protein>
<name>A0ABR4Q0S2_9CEST</name>
<evidence type="ECO:0000313" key="2">
    <source>
        <dbReference type="Proteomes" id="UP001651158"/>
    </source>
</evidence>
<accession>A0ABR4Q0S2</accession>